<organism evidence="2 3">
    <name type="scientific">Poseidonocella sedimentorum</name>
    <dbReference type="NCBI Taxonomy" id="871652"/>
    <lineage>
        <taxon>Bacteria</taxon>
        <taxon>Pseudomonadati</taxon>
        <taxon>Pseudomonadota</taxon>
        <taxon>Alphaproteobacteria</taxon>
        <taxon>Rhodobacterales</taxon>
        <taxon>Roseobacteraceae</taxon>
        <taxon>Poseidonocella</taxon>
    </lineage>
</organism>
<evidence type="ECO:0000256" key="1">
    <source>
        <dbReference type="SAM" id="MobiDB-lite"/>
    </source>
</evidence>
<evidence type="ECO:0000313" key="2">
    <source>
        <dbReference type="EMBL" id="SFR00753.1"/>
    </source>
</evidence>
<evidence type="ECO:0000313" key="3">
    <source>
        <dbReference type="Proteomes" id="UP000199302"/>
    </source>
</evidence>
<proteinExistence type="predicted"/>
<keyword evidence="2" id="KW-0966">Cell projection</keyword>
<keyword evidence="2" id="KW-0969">Cilium</keyword>
<keyword evidence="3" id="KW-1185">Reference proteome</keyword>
<dbReference type="OrthoDB" id="7870971at2"/>
<accession>A0A1I6D5U1</accession>
<name>A0A1I6D5U1_9RHOB</name>
<dbReference type="STRING" id="871652.SAMN04515673_102215"/>
<feature type="region of interest" description="Disordered" evidence="1">
    <location>
        <begin position="1"/>
        <end position="26"/>
    </location>
</feature>
<sequence length="199" mass="21592">MTSISHLLPDFSSAPPDTGGSGLSDDAVEDIRLQAFENGYNAGWEDGSKANKSDEPAPSELLRQKIADLEFTYHEALAKMLESTKPLIDQIIQAVLPTAMRETMGERIADELFEIAETAGNVAVKIVCSPADKQHLDVSLPTDGKMPLTLETDPSLNEGQVELRFEDSERLIDLSGVISGIEAAANGFFDEQQKEAVNE</sequence>
<reference evidence="2 3" key="1">
    <citation type="submission" date="2016-10" db="EMBL/GenBank/DDBJ databases">
        <authorList>
            <person name="de Groot N.N."/>
        </authorList>
    </citation>
    <scope>NUCLEOTIDE SEQUENCE [LARGE SCALE GENOMIC DNA]</scope>
    <source>
        <strain evidence="3">KMM 9023,NRIC 0796,JCM 17311,KCTC 23692</strain>
    </source>
</reference>
<dbReference type="Proteomes" id="UP000199302">
    <property type="component" value="Unassembled WGS sequence"/>
</dbReference>
<dbReference type="EMBL" id="FOYI01000002">
    <property type="protein sequence ID" value="SFR00753.1"/>
    <property type="molecule type" value="Genomic_DNA"/>
</dbReference>
<gene>
    <name evidence="2" type="ORF">SAMN04515673_102215</name>
</gene>
<keyword evidence="2" id="KW-0282">Flagellum</keyword>
<dbReference type="RefSeq" id="WP_092076882.1">
    <property type="nucleotide sequence ID" value="NZ_FOYI01000002.1"/>
</dbReference>
<dbReference type="AlphaFoldDB" id="A0A1I6D5U1"/>
<protein>
    <submittedName>
        <fullName evidence="2">Flagellar assembly protein FliH</fullName>
    </submittedName>
</protein>